<dbReference type="EMBL" id="CM029043">
    <property type="protein sequence ID" value="KAG2610932.1"/>
    <property type="molecule type" value="Genomic_DNA"/>
</dbReference>
<feature type="region of interest" description="Disordered" evidence="1">
    <location>
        <begin position="15"/>
        <end position="130"/>
    </location>
</feature>
<evidence type="ECO:0000313" key="2">
    <source>
        <dbReference type="EMBL" id="KAG2610932.1"/>
    </source>
</evidence>
<feature type="region of interest" description="Disordered" evidence="1">
    <location>
        <begin position="153"/>
        <end position="176"/>
    </location>
</feature>
<feature type="compositionally biased region" description="Low complexity" evidence="1">
    <location>
        <begin position="90"/>
        <end position="123"/>
    </location>
</feature>
<gene>
    <name evidence="2" type="ORF">PVAP13_4KG225300</name>
</gene>
<dbReference type="Proteomes" id="UP000823388">
    <property type="component" value="Chromosome 4K"/>
</dbReference>
<evidence type="ECO:0000256" key="1">
    <source>
        <dbReference type="SAM" id="MobiDB-lite"/>
    </source>
</evidence>
<sequence length="176" mass="18312">MLKVSNQEALLLLAAQQLSPPLSPHRRACSSSSTSLRSDSRTSDANIHDGHKQNGGRAPRAGSQYSVGCAPGAPSPTQLDPPVRCGHQCTATLPPSSAAASATRNPSTARPSSSDASHPPSSATVYSSPTPTTPMCAGCLMKCLAEELGRLDLPDSFALGPGEQVRSRGQVWRRRG</sequence>
<organism evidence="2 3">
    <name type="scientific">Panicum virgatum</name>
    <name type="common">Blackwell switchgrass</name>
    <dbReference type="NCBI Taxonomy" id="38727"/>
    <lineage>
        <taxon>Eukaryota</taxon>
        <taxon>Viridiplantae</taxon>
        <taxon>Streptophyta</taxon>
        <taxon>Embryophyta</taxon>
        <taxon>Tracheophyta</taxon>
        <taxon>Spermatophyta</taxon>
        <taxon>Magnoliopsida</taxon>
        <taxon>Liliopsida</taxon>
        <taxon>Poales</taxon>
        <taxon>Poaceae</taxon>
        <taxon>PACMAD clade</taxon>
        <taxon>Panicoideae</taxon>
        <taxon>Panicodae</taxon>
        <taxon>Paniceae</taxon>
        <taxon>Panicinae</taxon>
        <taxon>Panicum</taxon>
        <taxon>Panicum sect. Hiantes</taxon>
    </lineage>
</organism>
<feature type="compositionally biased region" description="Basic and acidic residues" evidence="1">
    <location>
        <begin position="38"/>
        <end position="52"/>
    </location>
</feature>
<comment type="caution">
    <text evidence="2">The sequence shown here is derived from an EMBL/GenBank/DDBJ whole genome shotgun (WGS) entry which is preliminary data.</text>
</comment>
<proteinExistence type="predicted"/>
<evidence type="ECO:0000313" key="3">
    <source>
        <dbReference type="Proteomes" id="UP000823388"/>
    </source>
</evidence>
<keyword evidence="3" id="KW-1185">Reference proteome</keyword>
<dbReference type="AlphaFoldDB" id="A0A8T0TGI8"/>
<reference evidence="2" key="1">
    <citation type="submission" date="2020-05" db="EMBL/GenBank/DDBJ databases">
        <title>WGS assembly of Panicum virgatum.</title>
        <authorList>
            <person name="Lovell J.T."/>
            <person name="Jenkins J."/>
            <person name="Shu S."/>
            <person name="Juenger T.E."/>
            <person name="Schmutz J."/>
        </authorList>
    </citation>
    <scope>NUCLEOTIDE SEQUENCE</scope>
    <source>
        <strain evidence="2">AP13</strain>
    </source>
</reference>
<name>A0A8T0TGI8_PANVG</name>
<accession>A0A8T0TGI8</accession>
<protein>
    <submittedName>
        <fullName evidence="2">Uncharacterized protein</fullName>
    </submittedName>
</protein>